<feature type="active site" description="Proton acceptor" evidence="10">
    <location>
        <position position="328"/>
    </location>
</feature>
<dbReference type="SUPFAM" id="SSF52733">
    <property type="entry name" value="Nicotinate mononucleotide:5,6-dimethylbenzimidazole phosphoribosyltransferase (CobT)"/>
    <property type="match status" value="1"/>
</dbReference>
<dbReference type="InterPro" id="IPR036087">
    <property type="entry name" value="Nict_dMeBzImd_PRibTrfase_sf"/>
</dbReference>
<organism evidence="11 12">
    <name type="scientific">Solimonas marina</name>
    <dbReference type="NCBI Taxonomy" id="2714601"/>
    <lineage>
        <taxon>Bacteria</taxon>
        <taxon>Pseudomonadati</taxon>
        <taxon>Pseudomonadota</taxon>
        <taxon>Gammaproteobacteria</taxon>
        <taxon>Nevskiales</taxon>
        <taxon>Nevskiaceae</taxon>
        <taxon>Solimonas</taxon>
    </lineage>
</organism>
<dbReference type="InterPro" id="IPR003200">
    <property type="entry name" value="Nict_dMeBzImd_PRibTrfase"/>
</dbReference>
<dbReference type="NCBIfam" id="TIGR03160">
    <property type="entry name" value="cobT_DBIPRT"/>
    <property type="match status" value="1"/>
</dbReference>
<evidence type="ECO:0000256" key="1">
    <source>
        <dbReference type="ARBA" id="ARBA00005049"/>
    </source>
</evidence>
<dbReference type="CDD" id="cd02439">
    <property type="entry name" value="DMB-PRT_CobT"/>
    <property type="match status" value="1"/>
</dbReference>
<evidence type="ECO:0000256" key="6">
    <source>
        <dbReference type="ARBA" id="ARBA00022676"/>
    </source>
</evidence>
<keyword evidence="12" id="KW-1185">Reference proteome</keyword>
<dbReference type="InterPro" id="IPR023195">
    <property type="entry name" value="Nict_dMeBzImd_PRibTrfase_N"/>
</dbReference>
<keyword evidence="6 10" id="KW-0328">Glycosyltransferase</keyword>
<dbReference type="HAMAP" id="MF_00230">
    <property type="entry name" value="CobT"/>
    <property type="match status" value="1"/>
</dbReference>
<dbReference type="InterPro" id="IPR017846">
    <property type="entry name" value="Nict_dMeBzImd_PRibTrfase_bact"/>
</dbReference>
<evidence type="ECO:0000256" key="3">
    <source>
        <dbReference type="ARBA" id="ARBA00011991"/>
    </source>
</evidence>
<dbReference type="RefSeq" id="WP_168146250.1">
    <property type="nucleotide sequence ID" value="NZ_JAAVXB010000001.1"/>
</dbReference>
<dbReference type="FunFam" id="3.40.50.10210:FF:000001">
    <property type="entry name" value="Nicotinate-nucleotide--dimethylbenzimidazole phosphoribosyltransferase"/>
    <property type="match status" value="1"/>
</dbReference>
<comment type="function">
    <text evidence="10">Catalyzes the synthesis of alpha-ribazole-5'-phosphate from nicotinate mononucleotide (NAMN) and 5,6-dimethylbenzimidazole (DMB).</text>
</comment>
<protein>
    <recommendedName>
        <fullName evidence="4 10">Nicotinate-nucleotide--dimethylbenzimidazole phosphoribosyltransferase</fullName>
        <shortName evidence="10">NN:DBI PRT</shortName>
        <ecNumber evidence="3 10">2.4.2.21</ecNumber>
    </recommendedName>
    <alternativeName>
        <fullName evidence="8 10">N(1)-alpha-phosphoribosyltransferase</fullName>
    </alternativeName>
</protein>
<dbReference type="NCBIfam" id="NF000996">
    <property type="entry name" value="PRK00105.1"/>
    <property type="match status" value="1"/>
</dbReference>
<reference evidence="11" key="1">
    <citation type="submission" date="2020-03" db="EMBL/GenBank/DDBJ databases">
        <title>Solimonas marina sp. nov., isolated from deep seawater of the Pacific Ocean.</title>
        <authorList>
            <person name="Liu X."/>
            <person name="Lai Q."/>
            <person name="Sun F."/>
            <person name="Gai Y."/>
            <person name="Li G."/>
            <person name="Shao Z."/>
        </authorList>
    </citation>
    <scope>NUCLEOTIDE SEQUENCE</scope>
    <source>
        <strain evidence="11">C16B3</strain>
    </source>
</reference>
<keyword evidence="5 10" id="KW-0169">Cobalamin biosynthesis</keyword>
<evidence type="ECO:0000256" key="2">
    <source>
        <dbReference type="ARBA" id="ARBA00007110"/>
    </source>
</evidence>
<dbReference type="EC" id="2.4.2.21" evidence="3 10"/>
<accession>A0A969W7N0</accession>
<evidence type="ECO:0000256" key="4">
    <source>
        <dbReference type="ARBA" id="ARBA00015486"/>
    </source>
</evidence>
<evidence type="ECO:0000313" key="11">
    <source>
        <dbReference type="EMBL" id="NKF21004.1"/>
    </source>
</evidence>
<comment type="pathway">
    <text evidence="1 10">Nucleoside biosynthesis; alpha-ribazole biosynthesis; alpha-ribazole from 5,6-dimethylbenzimidazole: step 1/2.</text>
</comment>
<evidence type="ECO:0000256" key="9">
    <source>
        <dbReference type="ARBA" id="ARBA00047340"/>
    </source>
</evidence>
<evidence type="ECO:0000256" key="7">
    <source>
        <dbReference type="ARBA" id="ARBA00022679"/>
    </source>
</evidence>
<comment type="similarity">
    <text evidence="2 10">Belongs to the CobT family.</text>
</comment>
<keyword evidence="7 10" id="KW-0808">Transferase</keyword>
<gene>
    <name evidence="10 11" type="primary">cobT</name>
    <name evidence="11" type="ORF">G7Y82_01665</name>
</gene>
<comment type="caution">
    <text evidence="11">The sequence shown here is derived from an EMBL/GenBank/DDBJ whole genome shotgun (WGS) entry which is preliminary data.</text>
</comment>
<dbReference type="GO" id="GO:0008939">
    <property type="term" value="F:nicotinate-nucleotide-dimethylbenzimidazole phosphoribosyltransferase activity"/>
    <property type="evidence" value="ECO:0007669"/>
    <property type="project" value="UniProtKB-UniRule"/>
</dbReference>
<proteinExistence type="inferred from homology"/>
<name>A0A969W7N0_9GAMM</name>
<dbReference type="EMBL" id="JAAVXB010000001">
    <property type="protein sequence ID" value="NKF21004.1"/>
    <property type="molecule type" value="Genomic_DNA"/>
</dbReference>
<sequence>MSTHDTAAVDGRETAWLHDPIAVPDAQVEASARKRQSQLTKPPGSLGRLEALAQRLAGLQRRVLPRVDRVQISVFAADHGIADEGVSAFPQAVTAQMIANFAHGGAAISVMAQTLGATLEVIDLGTVVAGPPLPGVRHERIAAGTANFARAPAMTDAQLAQALHRGRAAALRAADAGVELFIGGDMGIANTSSATALACVLLGCAAATLAGPGTGLDAAGVMRKAAVIDAALARHALAPDAPLDALRSVGGFEIAALAASYVACAQRGIAVLVDGFIASAAALAATRLAPGCDAWLFYAHRSAEPGHRVLLEALQAEPLLDLGMRLGEGSGAAVAVPLLRSACALHAQMATFAEAGVADRA</sequence>
<comment type="catalytic activity">
    <reaction evidence="9 10">
        <text>5,6-dimethylbenzimidazole + nicotinate beta-D-ribonucleotide = alpha-ribazole 5'-phosphate + nicotinate + H(+)</text>
        <dbReference type="Rhea" id="RHEA:11196"/>
        <dbReference type="ChEBI" id="CHEBI:15378"/>
        <dbReference type="ChEBI" id="CHEBI:15890"/>
        <dbReference type="ChEBI" id="CHEBI:32544"/>
        <dbReference type="ChEBI" id="CHEBI:57502"/>
        <dbReference type="ChEBI" id="CHEBI:57918"/>
        <dbReference type="EC" id="2.4.2.21"/>
    </reaction>
</comment>
<dbReference type="Proteomes" id="UP000653472">
    <property type="component" value="Unassembled WGS sequence"/>
</dbReference>
<dbReference type="GO" id="GO:0009236">
    <property type="term" value="P:cobalamin biosynthetic process"/>
    <property type="evidence" value="ECO:0007669"/>
    <property type="project" value="UniProtKB-UniRule"/>
</dbReference>
<dbReference type="Gene3D" id="1.10.1610.10">
    <property type="match status" value="1"/>
</dbReference>
<evidence type="ECO:0000256" key="5">
    <source>
        <dbReference type="ARBA" id="ARBA00022573"/>
    </source>
</evidence>
<dbReference type="AlphaFoldDB" id="A0A969W7N0"/>
<dbReference type="PANTHER" id="PTHR43463">
    <property type="entry name" value="NICOTINATE-NUCLEOTIDE--DIMETHYLBENZIMIDAZOLE PHOSPHORIBOSYLTRANSFERASE"/>
    <property type="match status" value="1"/>
</dbReference>
<evidence type="ECO:0000256" key="8">
    <source>
        <dbReference type="ARBA" id="ARBA00030686"/>
    </source>
</evidence>
<dbReference type="PANTHER" id="PTHR43463:SF1">
    <property type="entry name" value="NICOTINATE-NUCLEOTIDE--DIMETHYLBENZIMIDAZOLE PHOSPHORIBOSYLTRANSFERASE"/>
    <property type="match status" value="1"/>
</dbReference>
<evidence type="ECO:0000313" key="12">
    <source>
        <dbReference type="Proteomes" id="UP000653472"/>
    </source>
</evidence>
<dbReference type="Gene3D" id="3.40.50.10210">
    <property type="match status" value="1"/>
</dbReference>
<dbReference type="Pfam" id="PF02277">
    <property type="entry name" value="DBI_PRT"/>
    <property type="match status" value="1"/>
</dbReference>
<evidence type="ECO:0000256" key="10">
    <source>
        <dbReference type="HAMAP-Rule" id="MF_00230"/>
    </source>
</evidence>